<accession>A0AA39H3D2</accession>
<keyword evidence="10" id="KW-1185">Reference proteome</keyword>
<dbReference type="GO" id="GO:0000287">
    <property type="term" value="F:magnesium ion binding"/>
    <property type="evidence" value="ECO:0007669"/>
    <property type="project" value="InterPro"/>
</dbReference>
<keyword evidence="4" id="KW-0479">Metal-binding</keyword>
<feature type="region of interest" description="Disordered" evidence="7">
    <location>
        <begin position="43"/>
        <end position="78"/>
    </location>
</feature>
<evidence type="ECO:0000256" key="3">
    <source>
        <dbReference type="ARBA" id="ARBA00012146"/>
    </source>
</evidence>
<name>A0AA39H3D2_9BILA</name>
<evidence type="ECO:0000313" key="10">
    <source>
        <dbReference type="Proteomes" id="UP001175271"/>
    </source>
</evidence>
<dbReference type="InterPro" id="IPR036649">
    <property type="entry name" value="Pyrophosphatase_sf"/>
</dbReference>
<comment type="similarity">
    <text evidence="2">Belongs to the PPase family.</text>
</comment>
<evidence type="ECO:0000256" key="5">
    <source>
        <dbReference type="ARBA" id="ARBA00022801"/>
    </source>
</evidence>
<evidence type="ECO:0000256" key="4">
    <source>
        <dbReference type="ARBA" id="ARBA00022723"/>
    </source>
</evidence>
<keyword evidence="8" id="KW-0472">Membrane</keyword>
<gene>
    <name evidence="9" type="ORF">QR680_002378</name>
</gene>
<protein>
    <recommendedName>
        <fullName evidence="3">inorganic diphosphatase</fullName>
        <ecNumber evidence="3">3.6.1.1</ecNumber>
    </recommendedName>
</protein>
<proteinExistence type="inferred from homology"/>
<evidence type="ECO:0000256" key="2">
    <source>
        <dbReference type="ARBA" id="ARBA00006220"/>
    </source>
</evidence>
<dbReference type="Pfam" id="PF00719">
    <property type="entry name" value="Pyrophosphatase"/>
    <property type="match status" value="1"/>
</dbReference>
<dbReference type="GO" id="GO:0006796">
    <property type="term" value="P:phosphate-containing compound metabolic process"/>
    <property type="evidence" value="ECO:0007669"/>
    <property type="project" value="InterPro"/>
</dbReference>
<comment type="caution">
    <text evidence="9">The sequence shown here is derived from an EMBL/GenBank/DDBJ whole genome shotgun (WGS) entry which is preliminary data.</text>
</comment>
<dbReference type="GO" id="GO:0004427">
    <property type="term" value="F:inorganic diphosphate phosphatase activity"/>
    <property type="evidence" value="ECO:0007669"/>
    <property type="project" value="UniProtKB-EC"/>
</dbReference>
<organism evidence="9 10">
    <name type="scientific">Steinernema hermaphroditum</name>
    <dbReference type="NCBI Taxonomy" id="289476"/>
    <lineage>
        <taxon>Eukaryota</taxon>
        <taxon>Metazoa</taxon>
        <taxon>Ecdysozoa</taxon>
        <taxon>Nematoda</taxon>
        <taxon>Chromadorea</taxon>
        <taxon>Rhabditida</taxon>
        <taxon>Tylenchina</taxon>
        <taxon>Panagrolaimomorpha</taxon>
        <taxon>Strongyloidoidea</taxon>
        <taxon>Steinernematidae</taxon>
        <taxon>Steinernema</taxon>
    </lineage>
</organism>
<keyword evidence="6" id="KW-0460">Magnesium</keyword>
<dbReference type="EC" id="3.6.1.1" evidence="3"/>
<feature type="compositionally biased region" description="Basic and acidic residues" evidence="7">
    <location>
        <begin position="43"/>
        <end position="66"/>
    </location>
</feature>
<comment type="cofactor">
    <cofactor evidence="1">
        <name>Mg(2+)</name>
        <dbReference type="ChEBI" id="CHEBI:18420"/>
    </cofactor>
</comment>
<keyword evidence="8" id="KW-0812">Transmembrane</keyword>
<evidence type="ECO:0000313" key="9">
    <source>
        <dbReference type="EMBL" id="KAK0397994.1"/>
    </source>
</evidence>
<dbReference type="Gene3D" id="3.90.80.10">
    <property type="entry name" value="Inorganic pyrophosphatase"/>
    <property type="match status" value="1"/>
</dbReference>
<sequence>MRCFRSNLTRSITPWRFVVAFVLVYSTTFYLLARKLSESEPDRLLPLDDNVPESKEEQNQDDRNGVEPDGENAPAQPSKPFISHIVEVGTLNTENYRCYLKDENGELLSLWHDIPLYPEGDASNNVYNIVVETPRFSNPRLELCHTEPMNPIVHTYNSDGTLSYAENVFPFTGYPFNYGYFPQTYTDPNQRSDNQPAPGDGDLVDAIDISQHTRKTGEVVKVKVLGALAFIVENRLDWKIVCVDVNDPLTQKIKEVYQLEFVMPGIIRAIHEFFYLFKVPRRGGVTPIAFKGSYRKVEVVNQILSVSHSLWRNVITQKQPGISSDTVIETRHPDGVVQANPEKWQSIVAKAPPKTKPAPMPDYVNTYFYPRI</sequence>
<evidence type="ECO:0000256" key="6">
    <source>
        <dbReference type="ARBA" id="ARBA00022842"/>
    </source>
</evidence>
<dbReference type="Proteomes" id="UP001175271">
    <property type="component" value="Unassembled WGS sequence"/>
</dbReference>
<dbReference type="EMBL" id="JAUCMV010000005">
    <property type="protein sequence ID" value="KAK0397994.1"/>
    <property type="molecule type" value="Genomic_DNA"/>
</dbReference>
<dbReference type="InterPro" id="IPR008162">
    <property type="entry name" value="Pyrophosphatase"/>
</dbReference>
<dbReference type="GO" id="GO:0005737">
    <property type="term" value="C:cytoplasm"/>
    <property type="evidence" value="ECO:0007669"/>
    <property type="project" value="InterPro"/>
</dbReference>
<keyword evidence="8" id="KW-1133">Transmembrane helix</keyword>
<evidence type="ECO:0000256" key="1">
    <source>
        <dbReference type="ARBA" id="ARBA00001946"/>
    </source>
</evidence>
<dbReference type="AlphaFoldDB" id="A0AA39H3D2"/>
<dbReference type="PANTHER" id="PTHR10286">
    <property type="entry name" value="INORGANIC PYROPHOSPHATASE"/>
    <property type="match status" value="1"/>
</dbReference>
<keyword evidence="5" id="KW-0378">Hydrolase</keyword>
<evidence type="ECO:0000256" key="8">
    <source>
        <dbReference type="SAM" id="Phobius"/>
    </source>
</evidence>
<evidence type="ECO:0000256" key="7">
    <source>
        <dbReference type="SAM" id="MobiDB-lite"/>
    </source>
</evidence>
<reference evidence="9" key="1">
    <citation type="submission" date="2023-06" db="EMBL/GenBank/DDBJ databases">
        <title>Genomic analysis of the entomopathogenic nematode Steinernema hermaphroditum.</title>
        <authorList>
            <person name="Schwarz E.M."/>
            <person name="Heppert J.K."/>
            <person name="Baniya A."/>
            <person name="Schwartz H.T."/>
            <person name="Tan C.-H."/>
            <person name="Antoshechkin I."/>
            <person name="Sternberg P.W."/>
            <person name="Goodrich-Blair H."/>
            <person name="Dillman A.R."/>
        </authorList>
    </citation>
    <scope>NUCLEOTIDE SEQUENCE</scope>
    <source>
        <strain evidence="9">PS9179</strain>
        <tissue evidence="9">Whole animal</tissue>
    </source>
</reference>
<dbReference type="SUPFAM" id="SSF50324">
    <property type="entry name" value="Inorganic pyrophosphatase"/>
    <property type="match status" value="1"/>
</dbReference>
<feature type="transmembrane region" description="Helical" evidence="8">
    <location>
        <begin position="15"/>
        <end position="33"/>
    </location>
</feature>